<name>A0A835PIP7_VANPL</name>
<evidence type="ECO:0000313" key="2">
    <source>
        <dbReference type="Proteomes" id="UP000639772"/>
    </source>
</evidence>
<dbReference type="Proteomes" id="UP000639772">
    <property type="component" value="Unassembled WGS sequence"/>
</dbReference>
<proteinExistence type="predicted"/>
<accession>A0A835PIP7</accession>
<evidence type="ECO:0008006" key="3">
    <source>
        <dbReference type="Google" id="ProtNLM"/>
    </source>
</evidence>
<sequence>MRMKAQNDFKMAHDREPQDLTLNEKERTGQLSYLGKGRKDVEEFMDAEEELLYLYGFVIDNNPSDFLMVHYPTEAFQNSSSSEAKEKLLMLQKAELRCLLPKSLLHNGFFGDCNEKDNSRLHNSFSWSGQRKVPSYLHKLIFPQEFIAALRTVSMKDNELTQATSLLEDLVESRKDRQASEAEVQAAVWESCGDYAALELLVDLLRIKMLELEEGSGTEQNDAKILEDFCNLELEWKLRNKLDDKKSMTRNRRSCVVYRRGQKQLTRLFLQEAEHALELCASELQ</sequence>
<organism evidence="1 2">
    <name type="scientific">Vanilla planifolia</name>
    <name type="common">Vanilla</name>
    <dbReference type="NCBI Taxonomy" id="51239"/>
    <lineage>
        <taxon>Eukaryota</taxon>
        <taxon>Viridiplantae</taxon>
        <taxon>Streptophyta</taxon>
        <taxon>Embryophyta</taxon>
        <taxon>Tracheophyta</taxon>
        <taxon>Spermatophyta</taxon>
        <taxon>Magnoliopsida</taxon>
        <taxon>Liliopsida</taxon>
        <taxon>Asparagales</taxon>
        <taxon>Orchidaceae</taxon>
        <taxon>Vanilloideae</taxon>
        <taxon>Vanilleae</taxon>
        <taxon>Vanilla</taxon>
    </lineage>
</organism>
<evidence type="ECO:0000313" key="1">
    <source>
        <dbReference type="EMBL" id="KAG0453934.1"/>
    </source>
</evidence>
<protein>
    <recommendedName>
        <fullName evidence="3">Rubisco LSMT substrate-binding domain-containing protein</fullName>
    </recommendedName>
</protein>
<dbReference type="EMBL" id="JADCNM010000014">
    <property type="protein sequence ID" value="KAG0453934.1"/>
    <property type="molecule type" value="Genomic_DNA"/>
</dbReference>
<gene>
    <name evidence="1" type="ORF">HPP92_025238</name>
</gene>
<comment type="caution">
    <text evidence="1">The sequence shown here is derived from an EMBL/GenBank/DDBJ whole genome shotgun (WGS) entry which is preliminary data.</text>
</comment>
<dbReference type="OrthoDB" id="42889at2759"/>
<dbReference type="AlphaFoldDB" id="A0A835PIP7"/>
<reference evidence="1 2" key="1">
    <citation type="journal article" date="2020" name="Nat. Food">
        <title>A phased Vanilla planifolia genome enables genetic improvement of flavour and production.</title>
        <authorList>
            <person name="Hasing T."/>
            <person name="Tang H."/>
            <person name="Brym M."/>
            <person name="Khazi F."/>
            <person name="Huang T."/>
            <person name="Chambers A.H."/>
        </authorList>
    </citation>
    <scope>NUCLEOTIDE SEQUENCE [LARGE SCALE GENOMIC DNA]</scope>
    <source>
        <tissue evidence="1">Leaf</tissue>
    </source>
</reference>